<feature type="transmembrane region" description="Helical" evidence="1">
    <location>
        <begin position="84"/>
        <end position="102"/>
    </location>
</feature>
<keyword evidence="1" id="KW-1133">Transmembrane helix</keyword>
<keyword evidence="3" id="KW-1185">Reference proteome</keyword>
<reference evidence="2 3" key="1">
    <citation type="journal article" date="2024" name="G3 (Bethesda)">
        <title>Genome assembly of Hibiscus sabdariffa L. provides insights into metabolisms of medicinal natural products.</title>
        <authorList>
            <person name="Kim T."/>
        </authorList>
    </citation>
    <scope>NUCLEOTIDE SEQUENCE [LARGE SCALE GENOMIC DNA]</scope>
    <source>
        <strain evidence="2">TK-2024</strain>
        <tissue evidence="2">Old leaves</tissue>
    </source>
</reference>
<dbReference type="Proteomes" id="UP001472677">
    <property type="component" value="Unassembled WGS sequence"/>
</dbReference>
<keyword evidence="1" id="KW-0472">Membrane</keyword>
<sequence>MIYLIFPLCRQIIVSGKGYKNAESKDEGPLQMLAAETLKPIGSSNGNAIFSFMREAQGSSAEKNLPRNRTITVWTELFIERGRSVMFVAFWAFVCFLCFILLSSTKFLNGRQALVESS</sequence>
<keyword evidence="1" id="KW-0812">Transmembrane</keyword>
<protein>
    <submittedName>
        <fullName evidence="2">Uncharacterized protein</fullName>
    </submittedName>
</protein>
<organism evidence="2 3">
    <name type="scientific">Hibiscus sabdariffa</name>
    <name type="common">roselle</name>
    <dbReference type="NCBI Taxonomy" id="183260"/>
    <lineage>
        <taxon>Eukaryota</taxon>
        <taxon>Viridiplantae</taxon>
        <taxon>Streptophyta</taxon>
        <taxon>Embryophyta</taxon>
        <taxon>Tracheophyta</taxon>
        <taxon>Spermatophyta</taxon>
        <taxon>Magnoliopsida</taxon>
        <taxon>eudicotyledons</taxon>
        <taxon>Gunneridae</taxon>
        <taxon>Pentapetalae</taxon>
        <taxon>rosids</taxon>
        <taxon>malvids</taxon>
        <taxon>Malvales</taxon>
        <taxon>Malvaceae</taxon>
        <taxon>Malvoideae</taxon>
        <taxon>Hibiscus</taxon>
    </lineage>
</organism>
<evidence type="ECO:0000256" key="1">
    <source>
        <dbReference type="SAM" id="Phobius"/>
    </source>
</evidence>
<comment type="caution">
    <text evidence="2">The sequence shown here is derived from an EMBL/GenBank/DDBJ whole genome shotgun (WGS) entry which is preliminary data.</text>
</comment>
<accession>A0ABR2FSU1</accession>
<name>A0ABR2FSU1_9ROSI</name>
<evidence type="ECO:0000313" key="2">
    <source>
        <dbReference type="EMBL" id="KAK8587257.1"/>
    </source>
</evidence>
<gene>
    <name evidence="2" type="ORF">V6N12_021759</name>
</gene>
<evidence type="ECO:0000313" key="3">
    <source>
        <dbReference type="Proteomes" id="UP001472677"/>
    </source>
</evidence>
<proteinExistence type="predicted"/>
<dbReference type="EMBL" id="JBBPBM010000004">
    <property type="protein sequence ID" value="KAK8587257.1"/>
    <property type="molecule type" value="Genomic_DNA"/>
</dbReference>